<dbReference type="SMART" id="SM00421">
    <property type="entry name" value="HTH_LUXR"/>
    <property type="match status" value="1"/>
</dbReference>
<dbReference type="InterPro" id="IPR000792">
    <property type="entry name" value="Tscrpt_reg_LuxR_C"/>
</dbReference>
<evidence type="ECO:0000313" key="8">
    <source>
        <dbReference type="EMBL" id="RKW71905.1"/>
    </source>
</evidence>
<dbReference type="Pfam" id="PF00072">
    <property type="entry name" value="Response_reg"/>
    <property type="match status" value="1"/>
</dbReference>
<dbReference type="AlphaFoldDB" id="A0A496PMZ5"/>
<proteinExistence type="predicted"/>
<dbReference type="GO" id="GO:0000160">
    <property type="term" value="P:phosphorelay signal transduction system"/>
    <property type="evidence" value="ECO:0007669"/>
    <property type="project" value="InterPro"/>
</dbReference>
<dbReference type="InterPro" id="IPR016032">
    <property type="entry name" value="Sig_transdc_resp-reg_C-effctor"/>
</dbReference>
<protein>
    <submittedName>
        <fullName evidence="8">DNA-binding response regulator</fullName>
    </submittedName>
</protein>
<dbReference type="InterPro" id="IPR039420">
    <property type="entry name" value="WalR-like"/>
</dbReference>
<evidence type="ECO:0000256" key="2">
    <source>
        <dbReference type="ARBA" id="ARBA00023015"/>
    </source>
</evidence>
<feature type="modified residue" description="4-aspartylphosphate" evidence="5">
    <location>
        <position position="52"/>
    </location>
</feature>
<reference evidence="8 9" key="1">
    <citation type="submission" date="2018-07" db="EMBL/GenBank/DDBJ databases">
        <title>Arthrobacter sp. nov., isolated from raw cow's milk with high bacterial count.</title>
        <authorList>
            <person name="Hahne J."/>
            <person name="Isele D."/>
            <person name="Lipski A."/>
        </authorList>
    </citation>
    <scope>NUCLEOTIDE SEQUENCE [LARGE SCALE GENOMIC DNA]</scope>
    <source>
        <strain evidence="8 9">JZ R-183</strain>
    </source>
</reference>
<dbReference type="EMBL" id="QQXL01000001">
    <property type="protein sequence ID" value="RKW71905.1"/>
    <property type="molecule type" value="Genomic_DNA"/>
</dbReference>
<evidence type="ECO:0000256" key="1">
    <source>
        <dbReference type="ARBA" id="ARBA00022553"/>
    </source>
</evidence>
<sequence length="216" mass="23314">MRIVIAEDQLILRQGLTALLAPLGITTVAAEPDAERALRACAALQPDLALLDIRMPPTHRDEGLRAALELRATTPGFPVMLLSQYVEHLYVQELLDSPGGGVGYLLKDRVFDDARFASQLRSVSAGGTVMDPEVVANLMSRRDTSARLAPLTPRELEVLGLMAQGRGNQQMAEELVVTLKAVAKHINAIFTKLGLPAGAPEDRRVAAVLEYLRSGS</sequence>
<dbReference type="SMART" id="SM00448">
    <property type="entry name" value="REC"/>
    <property type="match status" value="1"/>
</dbReference>
<dbReference type="PRINTS" id="PR00038">
    <property type="entry name" value="HTHLUXR"/>
</dbReference>
<keyword evidence="9" id="KW-1185">Reference proteome</keyword>
<evidence type="ECO:0000256" key="3">
    <source>
        <dbReference type="ARBA" id="ARBA00023125"/>
    </source>
</evidence>
<dbReference type="SUPFAM" id="SSF46894">
    <property type="entry name" value="C-terminal effector domain of the bipartite response regulators"/>
    <property type="match status" value="1"/>
</dbReference>
<gene>
    <name evidence="8" type="ORF">DWQ67_03500</name>
</gene>
<dbReference type="PROSITE" id="PS50043">
    <property type="entry name" value="HTH_LUXR_2"/>
    <property type="match status" value="1"/>
</dbReference>
<accession>A0A496PMZ5</accession>
<evidence type="ECO:0000259" key="7">
    <source>
        <dbReference type="PROSITE" id="PS50110"/>
    </source>
</evidence>
<dbReference type="RefSeq" id="WP_121484166.1">
    <property type="nucleotide sequence ID" value="NZ_QQXL01000001.1"/>
</dbReference>
<dbReference type="GO" id="GO:0006355">
    <property type="term" value="P:regulation of DNA-templated transcription"/>
    <property type="evidence" value="ECO:0007669"/>
    <property type="project" value="InterPro"/>
</dbReference>
<name>A0A496PMZ5_9MICC</name>
<comment type="caution">
    <text evidence="8">The sequence shown here is derived from an EMBL/GenBank/DDBJ whole genome shotgun (WGS) entry which is preliminary data.</text>
</comment>
<dbReference type="SUPFAM" id="SSF52172">
    <property type="entry name" value="CheY-like"/>
    <property type="match status" value="1"/>
</dbReference>
<keyword evidence="1 5" id="KW-0597">Phosphoprotein</keyword>
<keyword evidence="2" id="KW-0805">Transcription regulation</keyword>
<dbReference type="CDD" id="cd17535">
    <property type="entry name" value="REC_NarL-like"/>
    <property type="match status" value="1"/>
</dbReference>
<evidence type="ECO:0000256" key="4">
    <source>
        <dbReference type="ARBA" id="ARBA00023163"/>
    </source>
</evidence>
<dbReference type="CDD" id="cd06170">
    <property type="entry name" value="LuxR_C_like"/>
    <property type="match status" value="1"/>
</dbReference>
<dbReference type="GO" id="GO:0003677">
    <property type="term" value="F:DNA binding"/>
    <property type="evidence" value="ECO:0007669"/>
    <property type="project" value="UniProtKB-KW"/>
</dbReference>
<feature type="domain" description="HTH luxR-type" evidence="6">
    <location>
        <begin position="144"/>
        <end position="215"/>
    </location>
</feature>
<dbReference type="Pfam" id="PF00196">
    <property type="entry name" value="GerE"/>
    <property type="match status" value="1"/>
</dbReference>
<dbReference type="Gene3D" id="3.40.50.2300">
    <property type="match status" value="1"/>
</dbReference>
<keyword evidence="3 8" id="KW-0238">DNA-binding</keyword>
<keyword evidence="4" id="KW-0804">Transcription</keyword>
<dbReference type="InterPro" id="IPR001789">
    <property type="entry name" value="Sig_transdc_resp-reg_receiver"/>
</dbReference>
<dbReference type="Proteomes" id="UP000273119">
    <property type="component" value="Unassembled WGS sequence"/>
</dbReference>
<dbReference type="PANTHER" id="PTHR43214">
    <property type="entry name" value="TWO-COMPONENT RESPONSE REGULATOR"/>
    <property type="match status" value="1"/>
</dbReference>
<dbReference type="PROSITE" id="PS50110">
    <property type="entry name" value="RESPONSE_REGULATORY"/>
    <property type="match status" value="1"/>
</dbReference>
<evidence type="ECO:0000259" key="6">
    <source>
        <dbReference type="PROSITE" id="PS50043"/>
    </source>
</evidence>
<dbReference type="PANTHER" id="PTHR43214:SF24">
    <property type="entry name" value="TRANSCRIPTIONAL REGULATORY PROTEIN NARL-RELATED"/>
    <property type="match status" value="1"/>
</dbReference>
<evidence type="ECO:0000256" key="5">
    <source>
        <dbReference type="PROSITE-ProRule" id="PRU00169"/>
    </source>
</evidence>
<feature type="domain" description="Response regulatory" evidence="7">
    <location>
        <begin position="2"/>
        <end position="122"/>
    </location>
</feature>
<organism evidence="8 9">
    <name type="scientific">Galactobacter caseinivorans</name>
    <dbReference type="NCBI Taxonomy" id="2676123"/>
    <lineage>
        <taxon>Bacteria</taxon>
        <taxon>Bacillati</taxon>
        <taxon>Actinomycetota</taxon>
        <taxon>Actinomycetes</taxon>
        <taxon>Micrococcales</taxon>
        <taxon>Micrococcaceae</taxon>
        <taxon>Galactobacter</taxon>
    </lineage>
</organism>
<dbReference type="InterPro" id="IPR058245">
    <property type="entry name" value="NreC/VraR/RcsB-like_REC"/>
</dbReference>
<dbReference type="InterPro" id="IPR011006">
    <property type="entry name" value="CheY-like_superfamily"/>
</dbReference>
<evidence type="ECO:0000313" key="9">
    <source>
        <dbReference type="Proteomes" id="UP000273119"/>
    </source>
</evidence>